<dbReference type="EMBL" id="BLIR01000001">
    <property type="protein sequence ID" value="GFE37758.1"/>
    <property type="molecule type" value="Genomic_DNA"/>
</dbReference>
<dbReference type="Proteomes" id="UP000431826">
    <property type="component" value="Unassembled WGS sequence"/>
</dbReference>
<dbReference type="RefSeq" id="WP_246240450.1">
    <property type="nucleotide sequence ID" value="NZ_BLIR01000001.1"/>
</dbReference>
<name>A0A640UNV2_9ACTN</name>
<dbReference type="Pfam" id="PF21806">
    <property type="entry name" value="DUF6879"/>
    <property type="match status" value="1"/>
</dbReference>
<accession>A0A640UNV2</accession>
<evidence type="ECO:0000259" key="1">
    <source>
        <dbReference type="Pfam" id="PF21806"/>
    </source>
</evidence>
<gene>
    <name evidence="2" type="ORF">Stube_24310</name>
</gene>
<evidence type="ECO:0000313" key="3">
    <source>
        <dbReference type="Proteomes" id="UP000431826"/>
    </source>
</evidence>
<feature type="domain" description="DUF6879" evidence="1">
    <location>
        <begin position="26"/>
        <end position="195"/>
    </location>
</feature>
<keyword evidence="3" id="KW-1185">Reference proteome</keyword>
<dbReference type="AlphaFoldDB" id="A0A640UNV2"/>
<reference evidence="2 3" key="1">
    <citation type="submission" date="2019-12" db="EMBL/GenBank/DDBJ databases">
        <title>Whole genome shotgun sequence of Streptomyces tubercidicus NBRC 13090.</title>
        <authorList>
            <person name="Ichikawa N."/>
            <person name="Kimura A."/>
            <person name="Kitahashi Y."/>
            <person name="Komaki H."/>
            <person name="Tamura T."/>
        </authorList>
    </citation>
    <scope>NUCLEOTIDE SEQUENCE [LARGE SCALE GENOMIC DNA]</scope>
    <source>
        <strain evidence="2 3">NBRC 13090</strain>
    </source>
</reference>
<organism evidence="2 3">
    <name type="scientific">Streptomyces tubercidicus</name>
    <dbReference type="NCBI Taxonomy" id="47759"/>
    <lineage>
        <taxon>Bacteria</taxon>
        <taxon>Bacillati</taxon>
        <taxon>Actinomycetota</taxon>
        <taxon>Actinomycetes</taxon>
        <taxon>Kitasatosporales</taxon>
        <taxon>Streptomycetaceae</taxon>
        <taxon>Streptomyces</taxon>
    </lineage>
</organism>
<comment type="caution">
    <text evidence="2">The sequence shown here is derived from an EMBL/GenBank/DDBJ whole genome shotgun (WGS) entry which is preliminary data.</text>
</comment>
<evidence type="ECO:0000313" key="2">
    <source>
        <dbReference type="EMBL" id="GFE37758.1"/>
    </source>
</evidence>
<dbReference type="InterPro" id="IPR049244">
    <property type="entry name" value="DUF6879"/>
</dbReference>
<dbReference type="GeneID" id="96283558"/>
<sequence>MLSLDDLGLDASLGEPLRLDAYREDFRERQRTIDGQDSWKLERQQDFKEPGFASWDAFSRGDWEGALRLAEEERDIIREVAEETERRGVVLYRVRVVEEPLTPYLQWEMHLLRLRAEYGEKIRVIGPEQIEALESEHPLPELLTLGDQTVYRILYNKQGILDGGVRYLSHEVTARCRDFMRDLYEAGEELGSYFAREVAPLPPPLSE</sequence>
<protein>
    <recommendedName>
        <fullName evidence="1">DUF6879 domain-containing protein</fullName>
    </recommendedName>
</protein>
<proteinExistence type="predicted"/>